<gene>
    <name evidence="2" type="primary">orf34b</name>
</gene>
<reference evidence="2" key="1">
    <citation type="journal article" date="2019" name="Mol. Phylogenet. Evol.">
        <title>Morphological evolution and classification of the red algal order Ceramiales inferred using plastid phylogenomics.</title>
        <authorList>
            <person name="Diaz-Tapia P."/>
            <person name="Pasella M.M."/>
            <person name="Verbruggen H."/>
            <person name="Maggs C.A."/>
        </authorList>
    </citation>
    <scope>NUCLEOTIDE SEQUENCE</scope>
    <source>
        <strain evidence="2">PD1141</strain>
    </source>
</reference>
<evidence type="ECO:0000256" key="1">
    <source>
        <dbReference type="SAM" id="Phobius"/>
    </source>
</evidence>
<organism evidence="2">
    <name type="scientific">Inkyuleea mariana</name>
    <dbReference type="NCBI Taxonomy" id="123988"/>
    <lineage>
        <taxon>Eukaryota</taxon>
        <taxon>Rhodophyta</taxon>
        <taxon>Florideophyceae</taxon>
        <taxon>Rhodymeniophycidae</taxon>
        <taxon>Ceramiales</taxon>
        <taxon>Ceramiaceae</taxon>
        <taxon>Inkyuleea</taxon>
    </lineage>
</organism>
<proteinExistence type="predicted"/>
<protein>
    <submittedName>
        <fullName evidence="2">Uncharacterized protein</fullName>
    </submittedName>
</protein>
<dbReference type="AlphaFoldDB" id="A0A4D6WZZ2"/>
<keyword evidence="1" id="KW-0472">Membrane</keyword>
<reference evidence="2" key="2">
    <citation type="submission" date="2019-04" db="EMBL/GenBank/DDBJ databases">
        <authorList>
            <person name="Pasella M."/>
        </authorList>
    </citation>
    <scope>NUCLEOTIDE SEQUENCE</scope>
    <source>
        <strain evidence="2">PD1141</strain>
    </source>
</reference>
<keyword evidence="1" id="KW-1133">Transmembrane helix</keyword>
<geneLocation type="plastid" evidence="2"/>
<dbReference type="EMBL" id="MK814743">
    <property type="protein sequence ID" value="QCI09177.1"/>
    <property type="molecule type" value="Genomic_DNA"/>
</dbReference>
<name>A0A4D6WZZ2_9FLOR</name>
<evidence type="ECO:0000313" key="2">
    <source>
        <dbReference type="EMBL" id="QCI09177.1"/>
    </source>
</evidence>
<sequence>MLEKFYHTNYLFTIFINTLISLLKFIRKNYHYYK</sequence>
<keyword evidence="1" id="KW-0812">Transmembrane</keyword>
<keyword evidence="2" id="KW-0934">Plastid</keyword>
<accession>A0A4D6WZZ2</accession>
<feature type="transmembrane region" description="Helical" evidence="1">
    <location>
        <begin position="6"/>
        <end position="26"/>
    </location>
</feature>